<dbReference type="InterPro" id="IPR027430">
    <property type="entry name" value="Retinal_BS"/>
</dbReference>
<gene>
    <name evidence="14" type="ORF">D9C73_005508</name>
</gene>
<dbReference type="Gene3D" id="1.20.1070.10">
    <property type="entry name" value="Rhodopsin 7-helix transmembrane proteins"/>
    <property type="match status" value="1"/>
</dbReference>
<dbReference type="Pfam" id="PF00001">
    <property type="entry name" value="7tm_1"/>
    <property type="match status" value="1"/>
</dbReference>
<evidence type="ECO:0000259" key="13">
    <source>
        <dbReference type="PROSITE" id="PS50262"/>
    </source>
</evidence>
<keyword evidence="6 12" id="KW-1133">Transmembrane helix</keyword>
<feature type="domain" description="G-protein coupled receptors family 1 profile" evidence="13">
    <location>
        <begin position="1"/>
        <end position="139"/>
    </location>
</feature>
<evidence type="ECO:0000256" key="2">
    <source>
        <dbReference type="ARBA" id="ARBA00022543"/>
    </source>
</evidence>
<keyword evidence="11" id="KW-0807">Transducer</keyword>
<keyword evidence="15" id="KW-1185">Reference proteome</keyword>
<organism evidence="14 15">
    <name type="scientific">Collichthys lucidus</name>
    <name type="common">Big head croaker</name>
    <name type="synonym">Sciaena lucida</name>
    <dbReference type="NCBI Taxonomy" id="240159"/>
    <lineage>
        <taxon>Eukaryota</taxon>
        <taxon>Metazoa</taxon>
        <taxon>Chordata</taxon>
        <taxon>Craniata</taxon>
        <taxon>Vertebrata</taxon>
        <taxon>Euteleostomi</taxon>
        <taxon>Actinopterygii</taxon>
        <taxon>Neopterygii</taxon>
        <taxon>Teleostei</taxon>
        <taxon>Neoteleostei</taxon>
        <taxon>Acanthomorphata</taxon>
        <taxon>Eupercaria</taxon>
        <taxon>Sciaenidae</taxon>
        <taxon>Collichthys</taxon>
    </lineage>
</organism>
<dbReference type="InterPro" id="IPR050125">
    <property type="entry name" value="GPCR_opsins"/>
</dbReference>
<evidence type="ECO:0000256" key="3">
    <source>
        <dbReference type="ARBA" id="ARBA00022606"/>
    </source>
</evidence>
<keyword evidence="8" id="KW-0297">G-protein coupled receptor</keyword>
<dbReference type="SUPFAM" id="SSF81321">
    <property type="entry name" value="Family A G protein-coupled receptor-like"/>
    <property type="match status" value="1"/>
</dbReference>
<keyword evidence="3" id="KW-0716">Sensory transduction</keyword>
<reference evidence="14 15" key="1">
    <citation type="submission" date="2019-01" db="EMBL/GenBank/DDBJ databases">
        <title>Genome Assembly of Collichthys lucidus.</title>
        <authorList>
            <person name="Cai M."/>
            <person name="Xiao S."/>
        </authorList>
    </citation>
    <scope>NUCLEOTIDE SEQUENCE [LARGE SCALE GENOMIC DNA]</scope>
    <source>
        <strain evidence="14">JT15FE1705JMU</strain>
        <tissue evidence="14">Muscle</tissue>
    </source>
</reference>
<dbReference type="PRINTS" id="PR00237">
    <property type="entry name" value="GPCRRHODOPSN"/>
</dbReference>
<evidence type="ECO:0000256" key="8">
    <source>
        <dbReference type="ARBA" id="ARBA00023040"/>
    </source>
</evidence>
<feature type="transmembrane region" description="Helical" evidence="12">
    <location>
        <begin position="121"/>
        <end position="142"/>
    </location>
</feature>
<keyword evidence="7" id="KW-0157">Chromophore</keyword>
<protein>
    <submittedName>
        <fullName evidence="14">Blue-sensitive opsin</fullName>
    </submittedName>
</protein>
<evidence type="ECO:0000256" key="5">
    <source>
        <dbReference type="ARBA" id="ARBA00022925"/>
    </source>
</evidence>
<evidence type="ECO:0000256" key="7">
    <source>
        <dbReference type="ARBA" id="ARBA00022991"/>
    </source>
</evidence>
<keyword evidence="5" id="KW-0681">Retinal protein</keyword>
<keyword evidence="9 12" id="KW-0472">Membrane</keyword>
<keyword evidence="10" id="KW-0675">Receptor</keyword>
<feature type="transmembrane region" description="Helical" evidence="12">
    <location>
        <begin position="87"/>
        <end position="109"/>
    </location>
</feature>
<sequence length="179" mass="19698">MLPEDFYIPIPLDTNNITFLSPFLVPQDHLANSGTFYAMAVYMFFIFTVGTGINVCMHHRVQDAPAAKAQAESASTQKAEKEVTGMVVLMVMGFPVCCLPYASFAVWVVNNRGQPFDLRLATIPSCFSKASAVYNPIIYIFFNKQFRSCIMKMLGMGGVEDEESSTHSSVTEVSKVGPA</sequence>
<evidence type="ECO:0000256" key="10">
    <source>
        <dbReference type="ARBA" id="ARBA00023170"/>
    </source>
</evidence>
<evidence type="ECO:0000256" key="12">
    <source>
        <dbReference type="SAM" id="Phobius"/>
    </source>
</evidence>
<keyword evidence="4 12" id="KW-0812">Transmembrane</keyword>
<evidence type="ECO:0000313" key="14">
    <source>
        <dbReference type="EMBL" id="TKS71042.1"/>
    </source>
</evidence>
<evidence type="ECO:0000256" key="11">
    <source>
        <dbReference type="ARBA" id="ARBA00023224"/>
    </source>
</evidence>
<dbReference type="GO" id="GO:0016020">
    <property type="term" value="C:membrane"/>
    <property type="evidence" value="ECO:0007669"/>
    <property type="project" value="UniProtKB-SubCell"/>
</dbReference>
<dbReference type="Proteomes" id="UP000298787">
    <property type="component" value="Chromosome 5"/>
</dbReference>
<dbReference type="InterPro" id="IPR017452">
    <property type="entry name" value="GPCR_Rhodpsn_7TM"/>
</dbReference>
<comment type="subcellular location">
    <subcellularLocation>
        <location evidence="1">Membrane</location>
        <topology evidence="1">Multi-pass membrane protein</topology>
    </subcellularLocation>
</comment>
<dbReference type="GO" id="GO:0007602">
    <property type="term" value="P:phototransduction"/>
    <property type="evidence" value="ECO:0007669"/>
    <property type="project" value="UniProtKB-KW"/>
</dbReference>
<proteinExistence type="predicted"/>
<keyword evidence="2" id="KW-0600">Photoreceptor protein</keyword>
<name>A0A4V6AN30_COLLU</name>
<feature type="transmembrane region" description="Helical" evidence="12">
    <location>
        <begin position="36"/>
        <end position="56"/>
    </location>
</feature>
<dbReference type="GO" id="GO:0004930">
    <property type="term" value="F:G protein-coupled receptor activity"/>
    <property type="evidence" value="ECO:0007669"/>
    <property type="project" value="UniProtKB-KW"/>
</dbReference>
<dbReference type="PANTHER" id="PTHR24240">
    <property type="entry name" value="OPSIN"/>
    <property type="match status" value="1"/>
</dbReference>
<dbReference type="PROSITE" id="PS50262">
    <property type="entry name" value="G_PROTEIN_RECEP_F1_2"/>
    <property type="match status" value="1"/>
</dbReference>
<dbReference type="STRING" id="240159.A0A4V6AN30"/>
<dbReference type="InterPro" id="IPR000276">
    <property type="entry name" value="GPCR_Rhodpsn"/>
</dbReference>
<dbReference type="EMBL" id="CM014082">
    <property type="protein sequence ID" value="TKS71042.1"/>
    <property type="molecule type" value="Genomic_DNA"/>
</dbReference>
<evidence type="ECO:0000313" key="15">
    <source>
        <dbReference type="Proteomes" id="UP000298787"/>
    </source>
</evidence>
<evidence type="ECO:0000256" key="1">
    <source>
        <dbReference type="ARBA" id="ARBA00004141"/>
    </source>
</evidence>
<dbReference type="GO" id="GO:0009881">
    <property type="term" value="F:photoreceptor activity"/>
    <property type="evidence" value="ECO:0007669"/>
    <property type="project" value="UniProtKB-KW"/>
</dbReference>
<evidence type="ECO:0000256" key="9">
    <source>
        <dbReference type="ARBA" id="ARBA00023136"/>
    </source>
</evidence>
<dbReference type="AlphaFoldDB" id="A0A4V6AN30"/>
<evidence type="ECO:0000256" key="6">
    <source>
        <dbReference type="ARBA" id="ARBA00022989"/>
    </source>
</evidence>
<accession>A0A4V6AN30</accession>
<dbReference type="PROSITE" id="PS00238">
    <property type="entry name" value="OPSIN"/>
    <property type="match status" value="1"/>
</dbReference>
<evidence type="ECO:0000256" key="4">
    <source>
        <dbReference type="ARBA" id="ARBA00022692"/>
    </source>
</evidence>